<accession>A0A160DU63</accession>
<dbReference type="OrthoDB" id="5957484at2"/>
<dbReference type="KEGG" id="dko:I596_1953"/>
<organism evidence="1 2">
    <name type="scientific">Dokdonella koreensis DS-123</name>
    <dbReference type="NCBI Taxonomy" id="1300342"/>
    <lineage>
        <taxon>Bacteria</taxon>
        <taxon>Pseudomonadati</taxon>
        <taxon>Pseudomonadota</taxon>
        <taxon>Gammaproteobacteria</taxon>
        <taxon>Lysobacterales</taxon>
        <taxon>Rhodanobacteraceae</taxon>
        <taxon>Dokdonella</taxon>
    </lineage>
</organism>
<evidence type="ECO:0000313" key="1">
    <source>
        <dbReference type="EMBL" id="ANB17975.1"/>
    </source>
</evidence>
<protein>
    <submittedName>
        <fullName evidence="1">Uncharacterized protein</fullName>
    </submittedName>
</protein>
<keyword evidence="2" id="KW-1185">Reference proteome</keyword>
<dbReference type="STRING" id="1300342.I596_1953"/>
<dbReference type="RefSeq" id="WP_067646719.1">
    <property type="nucleotide sequence ID" value="NZ_CP015249.1"/>
</dbReference>
<sequence length="204" mass="22627">MKLQSFLSVLVGSLLLHGCASRSADRAADARPVAEPVASAAPAEGRMQGYVVLRRYQDRFKVDGREVVRDAEYGWDYARGMTVLKMFDTDGRLVSEEDRPGESLRLTEAENARAEVLVRTHPQLADILNQPGDTKIWIGGFILREPDDPYCKPGSRCVHVIASKDNGDTPVAHAIVDLMRDRVVYPFYHQQAGNPSGKRSEKSS</sequence>
<dbReference type="AlphaFoldDB" id="A0A160DU63"/>
<dbReference type="EMBL" id="CP015249">
    <property type="protein sequence ID" value="ANB17975.1"/>
    <property type="molecule type" value="Genomic_DNA"/>
</dbReference>
<reference evidence="1 2" key="1">
    <citation type="submission" date="2016-04" db="EMBL/GenBank/DDBJ databases">
        <title>Complete genome sequence of Dokdonella koreensis DS-123T.</title>
        <authorList>
            <person name="Kim J.F."/>
            <person name="Lee H."/>
            <person name="Kwak M.-J."/>
        </authorList>
    </citation>
    <scope>NUCLEOTIDE SEQUENCE [LARGE SCALE GENOMIC DNA]</scope>
    <source>
        <strain evidence="1 2">DS-123</strain>
    </source>
</reference>
<gene>
    <name evidence="1" type="ORF">I596_1953</name>
</gene>
<dbReference type="Proteomes" id="UP000076830">
    <property type="component" value="Chromosome"/>
</dbReference>
<name>A0A160DU63_9GAMM</name>
<proteinExistence type="predicted"/>
<evidence type="ECO:0000313" key="2">
    <source>
        <dbReference type="Proteomes" id="UP000076830"/>
    </source>
</evidence>